<dbReference type="eggNOG" id="ENOG50335B0">
    <property type="taxonomic scope" value="Bacteria"/>
</dbReference>
<dbReference type="AlphaFoldDB" id="A0A095U4P8"/>
<proteinExistence type="predicted"/>
<dbReference type="RefSeq" id="WP_035123930.1">
    <property type="nucleotide sequence ID" value="NZ_JRHH01000001.1"/>
</dbReference>
<evidence type="ECO:0000313" key="2">
    <source>
        <dbReference type="EMBL" id="KGD69593.1"/>
    </source>
</evidence>
<reference evidence="2 3" key="1">
    <citation type="submission" date="2014-09" db="EMBL/GenBank/DDBJ databases">
        <title>Whole Genome Shotgun of Flavobacterium aquatile LMG 4008.</title>
        <authorList>
            <person name="Gale A.N."/>
            <person name="Pipes S.E."/>
            <person name="Newman J.D."/>
        </authorList>
    </citation>
    <scope>NUCLEOTIDE SEQUENCE [LARGE SCALE GENOMIC DNA]</scope>
    <source>
        <strain evidence="2 3">LMG 4008</strain>
    </source>
</reference>
<feature type="compositionally biased region" description="Polar residues" evidence="1">
    <location>
        <begin position="18"/>
        <end position="28"/>
    </location>
</feature>
<sequence length="130" mass="14732">MNLTGNFDKLNRGKDGQNTDASNPKDTQEIENYSTTGHVRNLCFLQADGKRLFLNYAYLVSGEYSPEANTIKLVYTTHEITLKGRNLEGLFETLMAHVPRQIVAVDKRYEGTKEESEIVVYDVIVKDLSL</sequence>
<comment type="caution">
    <text evidence="2">The sequence shown here is derived from an EMBL/GenBank/DDBJ whole genome shotgun (WGS) entry which is preliminary data.</text>
</comment>
<name>A0A095U4P8_9FLAO</name>
<dbReference type="Proteomes" id="UP000029554">
    <property type="component" value="Unassembled WGS sequence"/>
</dbReference>
<keyword evidence="3" id="KW-1185">Reference proteome</keyword>
<accession>A0A095U4P8</accession>
<dbReference type="OrthoDB" id="676278at2"/>
<evidence type="ECO:0000313" key="3">
    <source>
        <dbReference type="Proteomes" id="UP000029554"/>
    </source>
</evidence>
<dbReference type="STRING" id="1453498.LG45_02200"/>
<organism evidence="2 3">
    <name type="scientific">Flavobacterium aquatile LMG 4008 = ATCC 11947</name>
    <dbReference type="NCBI Taxonomy" id="1453498"/>
    <lineage>
        <taxon>Bacteria</taxon>
        <taxon>Pseudomonadati</taxon>
        <taxon>Bacteroidota</taxon>
        <taxon>Flavobacteriia</taxon>
        <taxon>Flavobacteriales</taxon>
        <taxon>Flavobacteriaceae</taxon>
        <taxon>Flavobacterium</taxon>
    </lineage>
</organism>
<gene>
    <name evidence="2" type="ORF">LG45_02200</name>
</gene>
<evidence type="ECO:0000256" key="1">
    <source>
        <dbReference type="SAM" id="MobiDB-lite"/>
    </source>
</evidence>
<feature type="region of interest" description="Disordered" evidence="1">
    <location>
        <begin position="1"/>
        <end position="28"/>
    </location>
</feature>
<protein>
    <submittedName>
        <fullName evidence="2">Uncharacterized protein</fullName>
    </submittedName>
</protein>
<dbReference type="EMBL" id="JRHH01000001">
    <property type="protein sequence ID" value="KGD69593.1"/>
    <property type="molecule type" value="Genomic_DNA"/>
</dbReference>